<reference evidence="3" key="1">
    <citation type="journal article" date="2019" name="Int. J. Syst. Evol. Microbiol.">
        <title>The Global Catalogue of Microorganisms (GCM) 10K type strain sequencing project: providing services to taxonomists for standard genome sequencing and annotation.</title>
        <authorList>
            <consortium name="The Broad Institute Genomics Platform"/>
            <consortium name="The Broad Institute Genome Sequencing Center for Infectious Disease"/>
            <person name="Wu L."/>
            <person name="Ma J."/>
        </authorList>
    </citation>
    <scope>NUCLEOTIDE SEQUENCE [LARGE SCALE GENOMIC DNA]</scope>
    <source>
        <strain evidence="3">KCTC 42217</strain>
    </source>
</reference>
<sequence length="59" mass="7135">MPEEGVDYYFIESGYMVFTREYHLKRGYCCKNGCRHCPWNKTENTEDAEQTKSVKRNYK</sequence>
<accession>A0ABW4ZKL8</accession>
<name>A0ABW4ZKL8_9SPHI</name>
<dbReference type="RefSeq" id="WP_255903230.1">
    <property type="nucleotide sequence ID" value="NZ_JBHUHZ010000001.1"/>
</dbReference>
<dbReference type="EMBL" id="JBHUHZ010000001">
    <property type="protein sequence ID" value="MFD2162628.1"/>
    <property type="molecule type" value="Genomic_DNA"/>
</dbReference>
<organism evidence="2 3">
    <name type="scientific">Paradesertivirga mongoliensis</name>
    <dbReference type="NCBI Taxonomy" id="2100740"/>
    <lineage>
        <taxon>Bacteria</taxon>
        <taxon>Pseudomonadati</taxon>
        <taxon>Bacteroidota</taxon>
        <taxon>Sphingobacteriia</taxon>
        <taxon>Sphingobacteriales</taxon>
        <taxon>Sphingobacteriaceae</taxon>
        <taxon>Paradesertivirga</taxon>
    </lineage>
</organism>
<keyword evidence="3" id="KW-1185">Reference proteome</keyword>
<evidence type="ECO:0000256" key="1">
    <source>
        <dbReference type="SAM" id="MobiDB-lite"/>
    </source>
</evidence>
<evidence type="ECO:0000313" key="3">
    <source>
        <dbReference type="Proteomes" id="UP001597387"/>
    </source>
</evidence>
<dbReference type="InterPro" id="IPR040807">
    <property type="entry name" value="DUF5522"/>
</dbReference>
<dbReference type="Proteomes" id="UP001597387">
    <property type="component" value="Unassembled WGS sequence"/>
</dbReference>
<comment type="caution">
    <text evidence="2">The sequence shown here is derived from an EMBL/GenBank/DDBJ whole genome shotgun (WGS) entry which is preliminary data.</text>
</comment>
<feature type="region of interest" description="Disordered" evidence="1">
    <location>
        <begin position="39"/>
        <end position="59"/>
    </location>
</feature>
<protein>
    <submittedName>
        <fullName evidence="2">DUF5522 domain-containing protein</fullName>
    </submittedName>
</protein>
<evidence type="ECO:0000313" key="2">
    <source>
        <dbReference type="EMBL" id="MFD2162628.1"/>
    </source>
</evidence>
<proteinExistence type="predicted"/>
<dbReference type="Pfam" id="PF17653">
    <property type="entry name" value="DUF5522"/>
    <property type="match status" value="1"/>
</dbReference>
<gene>
    <name evidence="2" type="ORF">ACFSJU_09520</name>
</gene>